<reference evidence="4" key="1">
    <citation type="submission" date="2017-02" db="UniProtKB">
        <authorList>
            <consortium name="WormBaseParasite"/>
        </authorList>
    </citation>
    <scope>IDENTIFICATION</scope>
</reference>
<organism evidence="4">
    <name type="scientific">Anisakis simplex</name>
    <name type="common">Herring worm</name>
    <dbReference type="NCBI Taxonomy" id="6269"/>
    <lineage>
        <taxon>Eukaryota</taxon>
        <taxon>Metazoa</taxon>
        <taxon>Ecdysozoa</taxon>
        <taxon>Nematoda</taxon>
        <taxon>Chromadorea</taxon>
        <taxon>Rhabditida</taxon>
        <taxon>Spirurina</taxon>
        <taxon>Ascaridomorpha</taxon>
        <taxon>Ascaridoidea</taxon>
        <taxon>Anisakidae</taxon>
        <taxon>Anisakis</taxon>
        <taxon>Anisakis simplex complex</taxon>
    </lineage>
</organism>
<dbReference type="WBParaSite" id="ASIM_0000195901-mRNA-1">
    <property type="protein sequence ID" value="ASIM_0000195901-mRNA-1"/>
    <property type="gene ID" value="ASIM_0000195901"/>
</dbReference>
<dbReference type="Proteomes" id="UP000267096">
    <property type="component" value="Unassembled WGS sequence"/>
</dbReference>
<keyword evidence="3" id="KW-1185">Reference proteome</keyword>
<reference evidence="2 3" key="2">
    <citation type="submission" date="2018-11" db="EMBL/GenBank/DDBJ databases">
        <authorList>
            <consortium name="Pathogen Informatics"/>
        </authorList>
    </citation>
    <scope>NUCLEOTIDE SEQUENCE [LARGE SCALE GENOMIC DNA]</scope>
</reference>
<sequence>MWYWAVDLNNSEVNAIISRAYLELLDWNVKYKYPPTLLVDRNRLEAIAEKVLQLIVCTSCVLITCNLAGKEVCEFDNFKGNLKNQLVIITNDIEKCNINERLELVYAQCEKGILSCYKELNLGDYDDEKKAQLRAQIMAVSEPNNQVRKLMQNRINSFILSMISHESASTSQRLPIGVSMVEQELTAVLSLLTRIISHNRTTFGTLYGELIKEAMSN</sequence>
<evidence type="ECO:0000256" key="1">
    <source>
        <dbReference type="ARBA" id="ARBA00010954"/>
    </source>
</evidence>
<dbReference type="InterPro" id="IPR008862">
    <property type="entry name" value="Tcp11"/>
</dbReference>
<dbReference type="PANTHER" id="PTHR12832:SF11">
    <property type="entry name" value="LD23868P"/>
    <property type="match status" value="1"/>
</dbReference>
<evidence type="ECO:0000313" key="4">
    <source>
        <dbReference type="WBParaSite" id="ASIM_0000195901-mRNA-1"/>
    </source>
</evidence>
<name>A0A0M3J347_ANISI</name>
<evidence type="ECO:0000313" key="2">
    <source>
        <dbReference type="EMBL" id="VDK19328.1"/>
    </source>
</evidence>
<accession>A0A0M3J347</accession>
<dbReference type="EMBL" id="UYRR01002158">
    <property type="protein sequence ID" value="VDK19328.1"/>
    <property type="molecule type" value="Genomic_DNA"/>
</dbReference>
<protein>
    <submittedName>
        <fullName evidence="4">Testis-specific protein pbs13-related (inferred by orthology to a S. mansoni protein)</fullName>
    </submittedName>
</protein>
<dbReference type="OrthoDB" id="276323at2759"/>
<evidence type="ECO:0000313" key="3">
    <source>
        <dbReference type="Proteomes" id="UP000267096"/>
    </source>
</evidence>
<proteinExistence type="inferred from homology"/>
<dbReference type="AlphaFoldDB" id="A0A0M3J347"/>
<dbReference type="PANTHER" id="PTHR12832">
    <property type="entry name" value="TESTIS-SPECIFIC PROTEIN PBS13 T-COMPLEX 11"/>
    <property type="match status" value="1"/>
</dbReference>
<dbReference type="GO" id="GO:0007165">
    <property type="term" value="P:signal transduction"/>
    <property type="evidence" value="ECO:0007669"/>
    <property type="project" value="TreeGrafter"/>
</dbReference>
<dbReference type="Pfam" id="PF05794">
    <property type="entry name" value="Tcp11"/>
    <property type="match status" value="1"/>
</dbReference>
<gene>
    <name evidence="2" type="ORF">ASIM_LOCUS1829</name>
</gene>
<comment type="similarity">
    <text evidence="1">Belongs to the TCP11 family.</text>
</comment>